<gene>
    <name evidence="2" type="ORF">OJ16_01500</name>
</gene>
<name>A0A0C2NH61_9VIBR</name>
<organism evidence="2 3">
    <name type="scientific">Vibrio renipiscarius</name>
    <dbReference type="NCBI Taxonomy" id="1461322"/>
    <lineage>
        <taxon>Bacteria</taxon>
        <taxon>Pseudomonadati</taxon>
        <taxon>Pseudomonadota</taxon>
        <taxon>Gammaproteobacteria</taxon>
        <taxon>Vibrionales</taxon>
        <taxon>Vibrionaceae</taxon>
        <taxon>Vibrio</taxon>
    </lineage>
</organism>
<comment type="caution">
    <text evidence="2">The sequence shown here is derived from an EMBL/GenBank/DDBJ whole genome shotgun (WGS) entry which is preliminary data.</text>
</comment>
<dbReference type="EMBL" id="JTKH01000003">
    <property type="protein sequence ID" value="KII81895.1"/>
    <property type="molecule type" value="Genomic_DNA"/>
</dbReference>
<dbReference type="AlphaFoldDB" id="A0A0C2NH61"/>
<proteinExistence type="predicted"/>
<evidence type="ECO:0000256" key="1">
    <source>
        <dbReference type="SAM" id="SignalP"/>
    </source>
</evidence>
<accession>A0A0C2NH61</accession>
<keyword evidence="1" id="KW-0732">Signal</keyword>
<evidence type="ECO:0008006" key="4">
    <source>
        <dbReference type="Google" id="ProtNLM"/>
    </source>
</evidence>
<feature type="signal peptide" evidence="1">
    <location>
        <begin position="1"/>
        <end position="21"/>
    </location>
</feature>
<feature type="chain" id="PRO_5009758779" description="Porin" evidence="1">
    <location>
        <begin position="22"/>
        <end position="420"/>
    </location>
</feature>
<accession>A0A0C2P0L3</accession>
<dbReference type="RefSeq" id="WP_040986666.1">
    <property type="nucleotide sequence ID" value="NZ_JTKH01000003.1"/>
</dbReference>
<evidence type="ECO:0000313" key="3">
    <source>
        <dbReference type="Proteomes" id="UP000031672"/>
    </source>
</evidence>
<dbReference type="STRING" id="1461322.OJ16_01500"/>
<dbReference type="OrthoDB" id="6075137at2"/>
<protein>
    <recommendedName>
        <fullName evidence="4">Porin</fullName>
    </recommendedName>
</protein>
<dbReference type="Proteomes" id="UP000031672">
    <property type="component" value="Unassembled WGS sequence"/>
</dbReference>
<reference evidence="2 3" key="1">
    <citation type="submission" date="2014-11" db="EMBL/GenBank/DDBJ databases">
        <title>Draft Genome Sequence of Vibrio piscirenalis strains CECT 8603T and CECT 8604, two marine Gammaproteobacterium isolated from cultured gilthead sea bream (Sparus aurata).</title>
        <authorList>
            <person name="Arahal D.R."/>
            <person name="Rodrigo-Torres L."/>
            <person name="Lucena T."/>
            <person name="Pujalte M.J."/>
        </authorList>
    </citation>
    <scope>NUCLEOTIDE SEQUENCE [LARGE SCALE GENOMIC DNA]</scope>
    <source>
        <strain evidence="2 3">DCR 1-4-2</strain>
    </source>
</reference>
<sequence length="420" mass="46452">MKAHTLFLTVAGLCSSFANQAAIVELNDDIKLDWGMDAYIRGHAIDASDEESSNGYTSRVRVKTNLIFSDGWSINTRWQGYYDWSGDRRHSGGAGSNYTDGSNADGLSMDLGFVQYADQGLVLRAGRQRADWAYGFNIENDRRDRLLAMKSYQYGNNDQISLLGIYDLRFAESEYESSLDVYDDVHMYALAAVGSHGVVDWGMLWAYFDGGEGNIGDAASGIPQAGYGIDYFHNISPFINVAVNDFSVKAAANVILSDSTDKNGYHTTWGKDGLAGFFETSYQLTPAVKLQAQAIGFIDGGLVGRGFDTYSGLINNSDRNDPSPISRQFFGGLGHENNDGQLYAARIDWQASDQWNIKFAGGQMNIDHNLGSDTDLEATFLDLSTQYQWSKFTDFVVQMSWADKDIDDLAVMAMVNIKYN</sequence>
<keyword evidence="3" id="KW-1185">Reference proteome</keyword>
<evidence type="ECO:0000313" key="2">
    <source>
        <dbReference type="EMBL" id="KII81895.1"/>
    </source>
</evidence>